<gene>
    <name evidence="2" type="ORF">IAA04_04240</name>
</gene>
<reference evidence="2" key="2">
    <citation type="submission" date="2021-04" db="EMBL/GenBank/DDBJ databases">
        <authorList>
            <person name="Gilroy R."/>
        </authorList>
    </citation>
    <scope>NUCLEOTIDE SEQUENCE</scope>
    <source>
        <strain evidence="2">CHK183-5548</strain>
    </source>
</reference>
<dbReference type="Proteomes" id="UP000823883">
    <property type="component" value="Unassembled WGS sequence"/>
</dbReference>
<dbReference type="Pfam" id="PF04443">
    <property type="entry name" value="LuxE"/>
    <property type="match status" value="1"/>
</dbReference>
<protein>
    <submittedName>
        <fullName evidence="2">Acyl-protein synthetase</fullName>
    </submittedName>
</protein>
<dbReference type="AlphaFoldDB" id="A0A9D2PCS2"/>
<dbReference type="InterPro" id="IPR042099">
    <property type="entry name" value="ANL_N_sf"/>
</dbReference>
<feature type="domain" description="Acyl-protein synthetase LuxE" evidence="1">
    <location>
        <begin position="11"/>
        <end position="380"/>
    </location>
</feature>
<proteinExistence type="predicted"/>
<reference evidence="2" key="1">
    <citation type="journal article" date="2021" name="PeerJ">
        <title>Extensive microbial diversity within the chicken gut microbiome revealed by metagenomics and culture.</title>
        <authorList>
            <person name="Gilroy R."/>
            <person name="Ravi A."/>
            <person name="Getino M."/>
            <person name="Pursley I."/>
            <person name="Horton D.L."/>
            <person name="Alikhan N.F."/>
            <person name="Baker D."/>
            <person name="Gharbi K."/>
            <person name="Hall N."/>
            <person name="Watson M."/>
            <person name="Adriaenssens E.M."/>
            <person name="Foster-Nyarko E."/>
            <person name="Jarju S."/>
            <person name="Secka A."/>
            <person name="Antonio M."/>
            <person name="Oren A."/>
            <person name="Chaudhuri R.R."/>
            <person name="La Ragione R."/>
            <person name="Hildebrand F."/>
            <person name="Pallen M.J."/>
        </authorList>
    </citation>
    <scope>NUCLEOTIDE SEQUENCE</scope>
    <source>
        <strain evidence="2">CHK183-5548</strain>
    </source>
</reference>
<sequence>MKRMNSAEDRLFFWKDPYDIAGSRGVFLEAVRENLCWHKSRCPGYRDILDHYGFSAGQITGEDDLWKIPVIPSLYFKRHRLYSIPWKKVRRTALSSGTGGIRSQVIYDFPSLVRGAAMVRTLLSWHGVFSPIPCHYLIMGYEPRPREKTGAVQTAFGATFAAPAVGRVYGMKLEKGEETYRWNIEEIEKLLFSYRGGRLPSAVPLRIVGFPAYIYFLAKELERRKIKLSLPASSCILMSGGWKTFWREEIGLEEFRQLIKRVFGIPESRIFEFYCSVEHNILYRRCPAGHFHVPVYSRVIVRQPDTLRPAADGEMGILSFVTPMMTGMPLLSIMTDDLAVMGRPETGTPCPCGCRTPYFDLAGRAGARDIVTCAAKAAERLMESAGAAEWNGGGNLRKEGRML</sequence>
<dbReference type="InterPro" id="IPR007534">
    <property type="entry name" value="LuxE"/>
</dbReference>
<dbReference type="GO" id="GO:0008218">
    <property type="term" value="P:bioluminescence"/>
    <property type="evidence" value="ECO:0007669"/>
    <property type="project" value="InterPro"/>
</dbReference>
<name>A0A9D2PCS2_9FIRM</name>
<evidence type="ECO:0000313" key="2">
    <source>
        <dbReference type="EMBL" id="HJC47243.1"/>
    </source>
</evidence>
<comment type="caution">
    <text evidence="2">The sequence shown here is derived from an EMBL/GenBank/DDBJ whole genome shotgun (WGS) entry which is preliminary data.</text>
</comment>
<dbReference type="EMBL" id="DWWL01000026">
    <property type="protein sequence ID" value="HJC47243.1"/>
    <property type="molecule type" value="Genomic_DNA"/>
</dbReference>
<dbReference type="Gene3D" id="3.40.50.12780">
    <property type="entry name" value="N-terminal domain of ligase-like"/>
    <property type="match status" value="1"/>
</dbReference>
<organism evidence="2 3">
    <name type="scientific">Candidatus Lachnoclostridium pullistercoris</name>
    <dbReference type="NCBI Taxonomy" id="2838632"/>
    <lineage>
        <taxon>Bacteria</taxon>
        <taxon>Bacillati</taxon>
        <taxon>Bacillota</taxon>
        <taxon>Clostridia</taxon>
        <taxon>Lachnospirales</taxon>
        <taxon>Lachnospiraceae</taxon>
    </lineage>
</organism>
<evidence type="ECO:0000313" key="3">
    <source>
        <dbReference type="Proteomes" id="UP000823883"/>
    </source>
</evidence>
<dbReference type="GO" id="GO:0047474">
    <property type="term" value="F:long-chain fatty acid--protein ligase activity"/>
    <property type="evidence" value="ECO:0007669"/>
    <property type="project" value="InterPro"/>
</dbReference>
<accession>A0A9D2PCS2</accession>
<evidence type="ECO:0000259" key="1">
    <source>
        <dbReference type="Pfam" id="PF04443"/>
    </source>
</evidence>